<dbReference type="EMBL" id="KX259412">
    <property type="protein sequence ID" value="AOV86248.1"/>
    <property type="molecule type" value="Genomic_DNA"/>
</dbReference>
<comment type="similarity">
    <text evidence="1">Belongs to the circoviridae capsid protein family.</text>
</comment>
<evidence type="ECO:0000256" key="2">
    <source>
        <dbReference type="ARBA" id="ARBA00046863"/>
    </source>
</evidence>
<evidence type="ECO:0000256" key="1">
    <source>
        <dbReference type="ARBA" id="ARBA00010301"/>
    </source>
</evidence>
<accession>A0A1D8MJX4</accession>
<dbReference type="InterPro" id="IPR003383">
    <property type="entry name" value="Circovirus_capsid"/>
</dbReference>
<organism evidence="3">
    <name type="scientific">uncultured virus</name>
    <dbReference type="NCBI Taxonomy" id="340016"/>
    <lineage>
        <taxon>Viruses</taxon>
        <taxon>environmental samples</taxon>
    </lineage>
</organism>
<comment type="subunit">
    <text evidence="2">Homomultimer. Assembles in the nucleus, presumably in an immature form, then migrates to the cytoplasm once assembled as mature virion. Interacts with Rep; this interaction relocates Rep into the nucleus.</text>
</comment>
<reference evidence="3" key="1">
    <citation type="submission" date="2016-05" db="EMBL/GenBank/DDBJ databases">
        <title>Viral Hybridization Blurs Taxonomic Lines in a Wastewater Treatment Plant.</title>
        <authorList>
            <person name="Pearson V.M.M."/>
            <person name="Caudle S.B."/>
            <person name="Rokyta D.R."/>
        </authorList>
    </citation>
    <scope>NUCLEOTIDE SEQUENCE</scope>
    <source>
        <strain evidence="3">Wastewater_Circular_Virus_FL19</strain>
    </source>
</reference>
<name>A0A1D8MJX4_9VIRU</name>
<proteinExistence type="inferred from homology"/>
<dbReference type="Pfam" id="PF02443">
    <property type="entry name" value="Circo_capsid"/>
    <property type="match status" value="1"/>
</dbReference>
<evidence type="ECO:0000313" key="3">
    <source>
        <dbReference type="EMBL" id="AOV86248.1"/>
    </source>
</evidence>
<sequence length="221" mass="25543">MARFRKRRTYYRKRRFSKYKRSYRRGRGRYRRSFRKSRNTLHVRRAANVTTVTTSAGLEYDGAMSFNLNECFSAGEFTGLFDQYRINAVVLKFIPDFPPLVSTDTNVNPSTGLLAPNIHWCIDINDAIPATIGSLAQYNGYHVKVFNRPLTIKIRPRASAAYYQSAIATAYGPAKPRTWFDTNSPNLPHYGFKFVIDTVSGNQIVRFRIRPIYYVSLKQTK</sequence>
<dbReference type="Gene3D" id="2.60.120.950">
    <property type="entry name" value="Circovirus capsid protein"/>
    <property type="match status" value="1"/>
</dbReference>
<protein>
    <submittedName>
        <fullName evidence="3">Putative capsid</fullName>
    </submittedName>
</protein>
<dbReference type="GO" id="GO:0019069">
    <property type="term" value="P:viral capsid assembly"/>
    <property type="evidence" value="ECO:0007669"/>
    <property type="project" value="InterPro"/>
</dbReference>
<dbReference type="InterPro" id="IPR038652">
    <property type="entry name" value="Circovirus_capsid_sf"/>
</dbReference>